<dbReference type="InterPro" id="IPR001563">
    <property type="entry name" value="Peptidase_S10"/>
</dbReference>
<protein>
    <recommendedName>
        <fullName evidence="9">Carboxypeptidase</fullName>
    </recommendedName>
</protein>
<dbReference type="STRING" id="177199.A0A420YBJ6"/>
<keyword evidence="3" id="KW-0645">Protease</keyword>
<dbReference type="PANTHER" id="PTHR11802:SF189">
    <property type="entry name" value="CARBOXYPEPTIDASE"/>
    <property type="match status" value="1"/>
</dbReference>
<dbReference type="PANTHER" id="PTHR11802">
    <property type="entry name" value="SERINE PROTEASE FAMILY S10 SERINE CARBOXYPEPTIDASE"/>
    <property type="match status" value="1"/>
</dbReference>
<keyword evidence="2" id="KW-0121">Carboxypeptidase</keyword>
<keyword evidence="6" id="KW-0325">Glycoprotein</keyword>
<dbReference type="AlphaFoldDB" id="A0A420YBJ6"/>
<evidence type="ECO:0000313" key="7">
    <source>
        <dbReference type="EMBL" id="RKU45279.1"/>
    </source>
</evidence>
<evidence type="ECO:0000256" key="1">
    <source>
        <dbReference type="ARBA" id="ARBA00009431"/>
    </source>
</evidence>
<dbReference type="OrthoDB" id="443318at2759"/>
<accession>A0A420YBJ6</accession>
<evidence type="ECO:0000256" key="5">
    <source>
        <dbReference type="ARBA" id="ARBA00022801"/>
    </source>
</evidence>
<organism evidence="7 8">
    <name type="scientific">Coniochaeta pulveracea</name>
    <dbReference type="NCBI Taxonomy" id="177199"/>
    <lineage>
        <taxon>Eukaryota</taxon>
        <taxon>Fungi</taxon>
        <taxon>Dikarya</taxon>
        <taxon>Ascomycota</taxon>
        <taxon>Pezizomycotina</taxon>
        <taxon>Sordariomycetes</taxon>
        <taxon>Sordariomycetidae</taxon>
        <taxon>Coniochaetales</taxon>
        <taxon>Coniochaetaceae</taxon>
        <taxon>Coniochaeta</taxon>
    </lineage>
</organism>
<evidence type="ECO:0008006" key="9">
    <source>
        <dbReference type="Google" id="ProtNLM"/>
    </source>
</evidence>
<comment type="similarity">
    <text evidence="1">Belongs to the peptidase S10 family.</text>
</comment>
<reference evidence="7 8" key="1">
    <citation type="submission" date="2018-08" db="EMBL/GenBank/DDBJ databases">
        <title>Draft genome of the lignicolous fungus Coniochaeta pulveracea.</title>
        <authorList>
            <person name="Borstlap C.J."/>
            <person name="De Witt R.N."/>
            <person name="Botha A."/>
            <person name="Volschenk H."/>
        </authorList>
    </citation>
    <scope>NUCLEOTIDE SEQUENCE [LARGE SCALE GENOMIC DNA]</scope>
    <source>
        <strain evidence="7 8">CAB683</strain>
    </source>
</reference>
<evidence type="ECO:0000256" key="3">
    <source>
        <dbReference type="ARBA" id="ARBA00022670"/>
    </source>
</evidence>
<keyword evidence="5" id="KW-0378">Hydrolase</keyword>
<dbReference type="Pfam" id="PF00450">
    <property type="entry name" value="Peptidase_S10"/>
    <property type="match status" value="2"/>
</dbReference>
<dbReference type="EMBL" id="QVQW01000022">
    <property type="protein sequence ID" value="RKU45279.1"/>
    <property type="molecule type" value="Genomic_DNA"/>
</dbReference>
<proteinExistence type="inferred from homology"/>
<dbReference type="PRINTS" id="PR00724">
    <property type="entry name" value="CRBOXYPTASEC"/>
</dbReference>
<dbReference type="GO" id="GO:0006508">
    <property type="term" value="P:proteolysis"/>
    <property type="evidence" value="ECO:0007669"/>
    <property type="project" value="UniProtKB-KW"/>
</dbReference>
<name>A0A420YBJ6_9PEZI</name>
<dbReference type="GO" id="GO:0004185">
    <property type="term" value="F:serine-type carboxypeptidase activity"/>
    <property type="evidence" value="ECO:0007669"/>
    <property type="project" value="InterPro"/>
</dbReference>
<keyword evidence="8" id="KW-1185">Reference proteome</keyword>
<evidence type="ECO:0000313" key="8">
    <source>
        <dbReference type="Proteomes" id="UP000275385"/>
    </source>
</evidence>
<sequence>MMGLLEELGPCFVAEDSRTTYLNPWSWNNEVNMLFIDQPTQVGFSYDVPTNCTVQPIADGDEHDGGVEGSREYAVTPADFSDGLPELNLTHRVGTFSSQNATQTENSTRVAAHSLWHFAQTWFFEFPHYKPADNRISLWAESYGGHYGPGFFSFFEHQNEKIANGSSPEKHAHYLHLDTLGIVNGLIDISIQLEAWISYPFNNTYGLQLYNASVHETLMHNLTRPGGCKDKIKGCQEALRQKDPGFFIPGLYDGQLSSTDGQVNVTELCDQVIEDCINPPMQAYSAADAGFYDIAHPAADPFPAPNMNGYLLQADTLRSLGVPVNHTAASTTVNSVFEVTHDIARPGFLDAIAYLLSRGVKVHMMYGDRDYGCNWVGGEKSSLAVPWSRQEKFAQAGYAPFVAAEDILGMTRQVGNYSFTRVFQAGHEVPSYQPEAAYEIFRRATFGLDIPTGLVDVTEDFVTDGPTDVWHIKHDPPERPVPRCNILKPISCSPEVWERFKAGNVTVKDYYVVEDGEGGKGSLDWDGQKPMVDEL</sequence>
<evidence type="ECO:0000256" key="4">
    <source>
        <dbReference type="ARBA" id="ARBA00022729"/>
    </source>
</evidence>
<dbReference type="Gene3D" id="3.40.50.1820">
    <property type="entry name" value="alpha/beta hydrolase"/>
    <property type="match status" value="1"/>
</dbReference>
<gene>
    <name evidence="7" type="ORF">DL546_005877</name>
</gene>
<keyword evidence="4" id="KW-0732">Signal</keyword>
<dbReference type="Proteomes" id="UP000275385">
    <property type="component" value="Unassembled WGS sequence"/>
</dbReference>
<evidence type="ECO:0000256" key="6">
    <source>
        <dbReference type="ARBA" id="ARBA00023180"/>
    </source>
</evidence>
<dbReference type="InterPro" id="IPR029058">
    <property type="entry name" value="AB_hydrolase_fold"/>
</dbReference>
<dbReference type="GO" id="GO:0000324">
    <property type="term" value="C:fungal-type vacuole"/>
    <property type="evidence" value="ECO:0007669"/>
    <property type="project" value="TreeGrafter"/>
</dbReference>
<dbReference type="SUPFAM" id="SSF53474">
    <property type="entry name" value="alpha/beta-Hydrolases"/>
    <property type="match status" value="1"/>
</dbReference>
<comment type="caution">
    <text evidence="7">The sequence shown here is derived from an EMBL/GenBank/DDBJ whole genome shotgun (WGS) entry which is preliminary data.</text>
</comment>
<evidence type="ECO:0000256" key="2">
    <source>
        <dbReference type="ARBA" id="ARBA00022645"/>
    </source>
</evidence>